<dbReference type="HOGENOM" id="CLU_1520647_0_0_1"/>
<reference evidence="2" key="3">
    <citation type="submission" date="2016-03" db="UniProtKB">
        <authorList>
            <consortium name="EnsemblProtists"/>
        </authorList>
    </citation>
    <scope>IDENTIFICATION</scope>
</reference>
<dbReference type="EnsemblProtists" id="EKX34438">
    <property type="protein sequence ID" value="EKX34438"/>
    <property type="gene ID" value="GUITHDRAFT_119363"/>
</dbReference>
<sequence length="177" mass="20844">MPAEILRLEQKANKVWSTHDAERALTSEEQRALRDIMEFLQVHRTTLMSKRIEDLTDEKLHRLSCMHQKVREWEQDRVVKLCSNGARSILGFSSMLVLDQEKFDDYMTTFGDVQAWRPGMPFSRLKRPMKATRELLRQCALMKNIDADTSLTKYVFRENKVKCNCRLLFSQRSLSQS</sequence>
<organism evidence="1">
    <name type="scientific">Guillardia theta (strain CCMP2712)</name>
    <name type="common">Cryptophyte</name>
    <dbReference type="NCBI Taxonomy" id="905079"/>
    <lineage>
        <taxon>Eukaryota</taxon>
        <taxon>Cryptophyceae</taxon>
        <taxon>Pyrenomonadales</taxon>
        <taxon>Geminigeraceae</taxon>
        <taxon>Guillardia</taxon>
    </lineage>
</organism>
<dbReference type="KEGG" id="gtt:GUITHDRAFT_119363"/>
<evidence type="ECO:0000313" key="2">
    <source>
        <dbReference type="EnsemblProtists" id="EKX34438"/>
    </source>
</evidence>
<dbReference type="Proteomes" id="UP000011087">
    <property type="component" value="Unassembled WGS sequence"/>
</dbReference>
<reference evidence="1 3" key="1">
    <citation type="journal article" date="2012" name="Nature">
        <title>Algal genomes reveal evolutionary mosaicism and the fate of nucleomorphs.</title>
        <authorList>
            <consortium name="DOE Joint Genome Institute"/>
            <person name="Curtis B.A."/>
            <person name="Tanifuji G."/>
            <person name="Burki F."/>
            <person name="Gruber A."/>
            <person name="Irimia M."/>
            <person name="Maruyama S."/>
            <person name="Arias M.C."/>
            <person name="Ball S.G."/>
            <person name="Gile G.H."/>
            <person name="Hirakawa Y."/>
            <person name="Hopkins J.F."/>
            <person name="Kuo A."/>
            <person name="Rensing S.A."/>
            <person name="Schmutz J."/>
            <person name="Symeonidi A."/>
            <person name="Elias M."/>
            <person name="Eveleigh R.J."/>
            <person name="Herman E.K."/>
            <person name="Klute M.J."/>
            <person name="Nakayama T."/>
            <person name="Obornik M."/>
            <person name="Reyes-Prieto A."/>
            <person name="Armbrust E.V."/>
            <person name="Aves S.J."/>
            <person name="Beiko R.G."/>
            <person name="Coutinho P."/>
            <person name="Dacks J.B."/>
            <person name="Durnford D.G."/>
            <person name="Fast N.M."/>
            <person name="Green B.R."/>
            <person name="Grisdale C.J."/>
            <person name="Hempel F."/>
            <person name="Henrissat B."/>
            <person name="Hoppner M.P."/>
            <person name="Ishida K."/>
            <person name="Kim E."/>
            <person name="Koreny L."/>
            <person name="Kroth P.G."/>
            <person name="Liu Y."/>
            <person name="Malik S.B."/>
            <person name="Maier U.G."/>
            <person name="McRose D."/>
            <person name="Mock T."/>
            <person name="Neilson J.A."/>
            <person name="Onodera N.T."/>
            <person name="Poole A.M."/>
            <person name="Pritham E.J."/>
            <person name="Richards T.A."/>
            <person name="Rocap G."/>
            <person name="Roy S.W."/>
            <person name="Sarai C."/>
            <person name="Schaack S."/>
            <person name="Shirato S."/>
            <person name="Slamovits C.H."/>
            <person name="Spencer D.F."/>
            <person name="Suzuki S."/>
            <person name="Worden A.Z."/>
            <person name="Zauner S."/>
            <person name="Barry K."/>
            <person name="Bell C."/>
            <person name="Bharti A.K."/>
            <person name="Crow J.A."/>
            <person name="Grimwood J."/>
            <person name="Kramer R."/>
            <person name="Lindquist E."/>
            <person name="Lucas S."/>
            <person name="Salamov A."/>
            <person name="McFadden G.I."/>
            <person name="Lane C.E."/>
            <person name="Keeling P.J."/>
            <person name="Gray M.W."/>
            <person name="Grigoriev I.V."/>
            <person name="Archibald J.M."/>
        </authorList>
    </citation>
    <scope>NUCLEOTIDE SEQUENCE</scope>
    <source>
        <strain evidence="1 3">CCMP2712</strain>
    </source>
</reference>
<dbReference type="RefSeq" id="XP_005821418.1">
    <property type="nucleotide sequence ID" value="XM_005821361.1"/>
</dbReference>
<name>L1IDY1_GUITC</name>
<accession>L1IDY1</accession>
<gene>
    <name evidence="1" type="ORF">GUITHDRAFT_119363</name>
</gene>
<dbReference type="PaxDb" id="55529-EKX34438"/>
<reference evidence="3" key="2">
    <citation type="submission" date="2012-11" db="EMBL/GenBank/DDBJ databases">
        <authorList>
            <person name="Kuo A."/>
            <person name="Curtis B.A."/>
            <person name="Tanifuji G."/>
            <person name="Burki F."/>
            <person name="Gruber A."/>
            <person name="Irimia M."/>
            <person name="Maruyama S."/>
            <person name="Arias M.C."/>
            <person name="Ball S.G."/>
            <person name="Gile G.H."/>
            <person name="Hirakawa Y."/>
            <person name="Hopkins J.F."/>
            <person name="Rensing S.A."/>
            <person name="Schmutz J."/>
            <person name="Symeonidi A."/>
            <person name="Elias M."/>
            <person name="Eveleigh R.J."/>
            <person name="Herman E.K."/>
            <person name="Klute M.J."/>
            <person name="Nakayama T."/>
            <person name="Obornik M."/>
            <person name="Reyes-Prieto A."/>
            <person name="Armbrust E.V."/>
            <person name="Aves S.J."/>
            <person name="Beiko R.G."/>
            <person name="Coutinho P."/>
            <person name="Dacks J.B."/>
            <person name="Durnford D.G."/>
            <person name="Fast N.M."/>
            <person name="Green B.R."/>
            <person name="Grisdale C."/>
            <person name="Hempe F."/>
            <person name="Henrissat B."/>
            <person name="Hoppner M.P."/>
            <person name="Ishida K.-I."/>
            <person name="Kim E."/>
            <person name="Koreny L."/>
            <person name="Kroth P.G."/>
            <person name="Liu Y."/>
            <person name="Malik S.-B."/>
            <person name="Maier U.G."/>
            <person name="McRose D."/>
            <person name="Mock T."/>
            <person name="Neilson J.A."/>
            <person name="Onodera N.T."/>
            <person name="Poole A.M."/>
            <person name="Pritham E.J."/>
            <person name="Richards T.A."/>
            <person name="Rocap G."/>
            <person name="Roy S.W."/>
            <person name="Sarai C."/>
            <person name="Schaack S."/>
            <person name="Shirato S."/>
            <person name="Slamovits C.H."/>
            <person name="Spencer D.F."/>
            <person name="Suzuki S."/>
            <person name="Worden A.Z."/>
            <person name="Zauner S."/>
            <person name="Barry K."/>
            <person name="Bell C."/>
            <person name="Bharti A.K."/>
            <person name="Crow J.A."/>
            <person name="Grimwood J."/>
            <person name="Kramer R."/>
            <person name="Lindquist E."/>
            <person name="Lucas S."/>
            <person name="Salamov A."/>
            <person name="McFadden G.I."/>
            <person name="Lane C.E."/>
            <person name="Keeling P.J."/>
            <person name="Gray M.W."/>
            <person name="Grigoriev I.V."/>
            <person name="Archibald J.M."/>
        </authorList>
    </citation>
    <scope>NUCLEOTIDE SEQUENCE</scope>
    <source>
        <strain evidence="3">CCMP2712</strain>
    </source>
</reference>
<dbReference type="EMBL" id="JH993109">
    <property type="protein sequence ID" value="EKX34438.1"/>
    <property type="molecule type" value="Genomic_DNA"/>
</dbReference>
<evidence type="ECO:0000313" key="3">
    <source>
        <dbReference type="Proteomes" id="UP000011087"/>
    </source>
</evidence>
<keyword evidence="3" id="KW-1185">Reference proteome</keyword>
<protein>
    <submittedName>
        <fullName evidence="1 2">Uncharacterized protein</fullName>
    </submittedName>
</protein>
<dbReference type="GeneID" id="17291197"/>
<evidence type="ECO:0000313" key="1">
    <source>
        <dbReference type="EMBL" id="EKX34438.1"/>
    </source>
</evidence>
<dbReference type="AlphaFoldDB" id="L1IDY1"/>
<proteinExistence type="predicted"/>